<dbReference type="InterPro" id="IPR036901">
    <property type="entry name" value="Asp/Orn_carbamoylTrfase_sf"/>
</dbReference>
<dbReference type="GO" id="GO:0005737">
    <property type="term" value="C:cytoplasm"/>
    <property type="evidence" value="ECO:0007669"/>
    <property type="project" value="UniProtKB-SubCell"/>
</dbReference>
<comment type="pathway">
    <text evidence="1">Amino-acid biosynthesis; L-arginine biosynthesis; L-arginine from L-ornithine and carbamoyl phosphate: step 1/3.</text>
</comment>
<name>A0A6B3L7U6_9BACT</name>
<dbReference type="PANTHER" id="PTHR45753:SF3">
    <property type="entry name" value="ORNITHINE TRANSCARBAMYLASE, MITOCHONDRIAL"/>
    <property type="match status" value="1"/>
</dbReference>
<dbReference type="AlphaFoldDB" id="A0A6B3L7U6"/>
<evidence type="ECO:0000256" key="3">
    <source>
        <dbReference type="ARBA" id="ARBA00013007"/>
    </source>
</evidence>
<comment type="catalytic activity">
    <reaction evidence="5 6">
        <text>carbamoyl phosphate + L-ornithine = L-citrulline + phosphate + H(+)</text>
        <dbReference type="Rhea" id="RHEA:19513"/>
        <dbReference type="ChEBI" id="CHEBI:15378"/>
        <dbReference type="ChEBI" id="CHEBI:43474"/>
        <dbReference type="ChEBI" id="CHEBI:46911"/>
        <dbReference type="ChEBI" id="CHEBI:57743"/>
        <dbReference type="ChEBI" id="CHEBI:58228"/>
        <dbReference type="EC" id="2.1.3.3"/>
    </reaction>
</comment>
<dbReference type="PANTHER" id="PTHR45753">
    <property type="entry name" value="ORNITHINE CARBAMOYLTRANSFERASE, MITOCHONDRIAL"/>
    <property type="match status" value="1"/>
</dbReference>
<feature type="binding site" evidence="6">
    <location>
        <position position="221"/>
    </location>
    <ligand>
        <name>L-ornithine</name>
        <dbReference type="ChEBI" id="CHEBI:46911"/>
    </ligand>
</feature>
<dbReference type="SUPFAM" id="SSF53671">
    <property type="entry name" value="Aspartate/ornithine carbamoyltransferase"/>
    <property type="match status" value="1"/>
</dbReference>
<dbReference type="NCBIfam" id="NF001986">
    <property type="entry name" value="PRK00779.1"/>
    <property type="match status" value="1"/>
</dbReference>
<evidence type="ECO:0000259" key="7">
    <source>
        <dbReference type="Pfam" id="PF00185"/>
    </source>
</evidence>
<feature type="binding site" evidence="6">
    <location>
        <begin position="225"/>
        <end position="226"/>
    </location>
    <ligand>
        <name>L-ornithine</name>
        <dbReference type="ChEBI" id="CHEBI:46911"/>
    </ligand>
</feature>
<feature type="binding site" evidence="6">
    <location>
        <begin position="53"/>
        <end position="56"/>
    </location>
    <ligand>
        <name>carbamoyl phosphate</name>
        <dbReference type="ChEBI" id="CHEBI:58228"/>
    </ligand>
</feature>
<evidence type="ECO:0000313" key="10">
    <source>
        <dbReference type="Proteomes" id="UP000475117"/>
    </source>
</evidence>
<organism evidence="9 10">
    <name type="scientific">Sulfuriroseicoccus oceanibius</name>
    <dbReference type="NCBI Taxonomy" id="2707525"/>
    <lineage>
        <taxon>Bacteria</taxon>
        <taxon>Pseudomonadati</taxon>
        <taxon>Verrucomicrobiota</taxon>
        <taxon>Verrucomicrobiia</taxon>
        <taxon>Verrucomicrobiales</taxon>
        <taxon>Verrucomicrobiaceae</taxon>
        <taxon>Sulfuriroseicoccus</taxon>
    </lineage>
</organism>
<evidence type="ECO:0000259" key="8">
    <source>
        <dbReference type="Pfam" id="PF02729"/>
    </source>
</evidence>
<feature type="domain" description="Aspartate/ornithine carbamoyltransferase Asp/Orn-binding" evidence="7">
    <location>
        <begin position="150"/>
        <end position="300"/>
    </location>
</feature>
<reference evidence="9 10" key="1">
    <citation type="submission" date="2020-12" db="EMBL/GenBank/DDBJ databases">
        <title>Sulforoseuscoccus oceanibium gen. nov., sp. nov., a representative of the phylum Verrucomicrobia with special cytoplasmic membrane, and proposal of Sulforoseuscoccusaceae fam. nov.</title>
        <authorList>
            <person name="Xi F."/>
        </authorList>
    </citation>
    <scope>NUCLEOTIDE SEQUENCE [LARGE SCALE GENOMIC DNA]</scope>
    <source>
        <strain evidence="9 10">T37</strain>
    </source>
</reference>
<dbReference type="EMBL" id="CP066776">
    <property type="protein sequence ID" value="QQL46249.1"/>
    <property type="molecule type" value="Genomic_DNA"/>
</dbReference>
<dbReference type="PROSITE" id="PS00097">
    <property type="entry name" value="CARBAMOYLTRANSFERASE"/>
    <property type="match status" value="1"/>
</dbReference>
<dbReference type="InterPro" id="IPR024904">
    <property type="entry name" value="OTCase_ArgI"/>
</dbReference>
<evidence type="ECO:0000256" key="5">
    <source>
        <dbReference type="ARBA" id="ARBA00048772"/>
    </source>
</evidence>
<dbReference type="Pfam" id="PF02729">
    <property type="entry name" value="OTCace_N"/>
    <property type="match status" value="1"/>
</dbReference>
<feature type="binding site" evidence="6">
    <location>
        <position position="163"/>
    </location>
    <ligand>
        <name>L-ornithine</name>
        <dbReference type="ChEBI" id="CHEBI:46911"/>
    </ligand>
</feature>
<evidence type="ECO:0000256" key="1">
    <source>
        <dbReference type="ARBA" id="ARBA00004975"/>
    </source>
</evidence>
<dbReference type="RefSeq" id="WP_164361369.1">
    <property type="nucleotide sequence ID" value="NZ_CP066776.1"/>
</dbReference>
<feature type="binding site" evidence="6">
    <location>
        <position position="104"/>
    </location>
    <ligand>
        <name>carbamoyl phosphate</name>
        <dbReference type="ChEBI" id="CHEBI:58228"/>
    </ligand>
</feature>
<dbReference type="InterPro" id="IPR006132">
    <property type="entry name" value="Asp/Orn_carbamoyltranf_P-bd"/>
</dbReference>
<evidence type="ECO:0000256" key="6">
    <source>
        <dbReference type="HAMAP-Rule" id="MF_01109"/>
    </source>
</evidence>
<keyword evidence="10" id="KW-1185">Reference proteome</keyword>
<keyword evidence="4 6" id="KW-0808">Transferase</keyword>
<dbReference type="Gene3D" id="3.40.50.1370">
    <property type="entry name" value="Aspartate/ornithine carbamoyltransferase"/>
    <property type="match status" value="2"/>
</dbReference>
<dbReference type="EC" id="2.1.3.3" evidence="3 6"/>
<dbReference type="PRINTS" id="PR00102">
    <property type="entry name" value="OTCASE"/>
</dbReference>
<feature type="binding site" evidence="6">
    <location>
        <position position="80"/>
    </location>
    <ligand>
        <name>carbamoyl phosphate</name>
        <dbReference type="ChEBI" id="CHEBI:58228"/>
    </ligand>
</feature>
<protein>
    <recommendedName>
        <fullName evidence="3 6">Ornithine carbamoyltransferase</fullName>
        <shortName evidence="6">OTCase</shortName>
        <ecNumber evidence="3 6">2.1.3.3</ecNumber>
    </recommendedName>
</protein>
<evidence type="ECO:0000256" key="4">
    <source>
        <dbReference type="ARBA" id="ARBA00022679"/>
    </source>
</evidence>
<feature type="domain" description="Aspartate/ornithine carbamoyltransferase carbamoyl-P binding" evidence="8">
    <location>
        <begin position="2"/>
        <end position="144"/>
    </location>
</feature>
<proteinExistence type="inferred from homology"/>
<feature type="binding site" evidence="6">
    <location>
        <begin position="131"/>
        <end position="134"/>
    </location>
    <ligand>
        <name>carbamoyl phosphate</name>
        <dbReference type="ChEBI" id="CHEBI:58228"/>
    </ligand>
</feature>
<dbReference type="KEGG" id="soa:G3M56_006635"/>
<dbReference type="GO" id="GO:0004585">
    <property type="term" value="F:ornithine carbamoyltransferase activity"/>
    <property type="evidence" value="ECO:0007669"/>
    <property type="project" value="UniProtKB-UniRule"/>
</dbReference>
<dbReference type="InterPro" id="IPR006131">
    <property type="entry name" value="Asp_carbamoyltransf_Asp/Orn-bd"/>
</dbReference>
<feature type="binding site" evidence="6">
    <location>
        <position position="290"/>
    </location>
    <ligand>
        <name>carbamoyl phosphate</name>
        <dbReference type="ChEBI" id="CHEBI:58228"/>
    </ligand>
</feature>
<evidence type="ECO:0000256" key="2">
    <source>
        <dbReference type="ARBA" id="ARBA00007805"/>
    </source>
</evidence>
<dbReference type="GO" id="GO:0042450">
    <property type="term" value="P:L-arginine biosynthetic process via ornithine"/>
    <property type="evidence" value="ECO:0007669"/>
    <property type="project" value="UniProtKB-UniRule"/>
</dbReference>
<dbReference type="InterPro" id="IPR006130">
    <property type="entry name" value="Asp/Orn_carbamoylTrfase"/>
</dbReference>
<comment type="subcellular location">
    <subcellularLocation>
        <location evidence="6">Cytoplasm</location>
    </subcellularLocation>
</comment>
<dbReference type="NCBIfam" id="TIGR00658">
    <property type="entry name" value="orni_carb_tr"/>
    <property type="match status" value="1"/>
</dbReference>
<dbReference type="GO" id="GO:0019240">
    <property type="term" value="P:citrulline biosynthetic process"/>
    <property type="evidence" value="ECO:0007669"/>
    <property type="project" value="TreeGrafter"/>
</dbReference>
<dbReference type="HAMAP" id="MF_01109">
    <property type="entry name" value="OTCase"/>
    <property type="match status" value="1"/>
</dbReference>
<feature type="binding site" evidence="6">
    <location>
        <begin position="262"/>
        <end position="263"/>
    </location>
    <ligand>
        <name>carbamoyl phosphate</name>
        <dbReference type="ChEBI" id="CHEBI:58228"/>
    </ligand>
</feature>
<dbReference type="Pfam" id="PF00185">
    <property type="entry name" value="OTCace"/>
    <property type="match status" value="1"/>
</dbReference>
<dbReference type="Proteomes" id="UP000475117">
    <property type="component" value="Chromosome"/>
</dbReference>
<dbReference type="FunFam" id="3.40.50.1370:FF:000008">
    <property type="entry name" value="Ornithine carbamoyltransferase"/>
    <property type="match status" value="1"/>
</dbReference>
<keyword evidence="6" id="KW-0963">Cytoplasm</keyword>
<dbReference type="GO" id="GO:0016597">
    <property type="term" value="F:amino acid binding"/>
    <property type="evidence" value="ECO:0007669"/>
    <property type="project" value="InterPro"/>
</dbReference>
<accession>A0A6B3L7U6</accession>
<comment type="similarity">
    <text evidence="2 6">Belongs to the aspartate/ornithine carbamoyltransferase superfamily. OTCase family.</text>
</comment>
<dbReference type="PRINTS" id="PR00100">
    <property type="entry name" value="AOTCASE"/>
</dbReference>
<gene>
    <name evidence="9" type="primary">argF</name>
    <name evidence="9" type="ORF">G3M56_006635</name>
</gene>
<evidence type="ECO:0000313" key="9">
    <source>
        <dbReference type="EMBL" id="QQL46249.1"/>
    </source>
</evidence>
<sequence>MKHLLGIQHCTASDLERMIELGEAAKRDRGSAHSAHAKLLDNQVWGLIFSKASTRTRVSFEVGVREMGGTSLYLSARDMQLGRGEPIEDTARVLGRMVHGAIIRTFEQSDVETFAKYSGIPTINALTDEEHPCQIIADLLTVRERFGTWEGRKIVYLGDGDNNMSRSWMWAAERLGFELVIAAPEMCMPSKEYQQQFSSGHVTFTGDVESAVADASVLYTDVWVSMGQEDMEDNGREAALQAFQVNHEMVKKAADDAIVLHCLPAYRGKEITAELLEERQQEIFTQAENRLHAQKGVMQYLVRG</sequence>
<dbReference type="InterPro" id="IPR002292">
    <property type="entry name" value="Orn/put_carbamltrans"/>
</dbReference>